<proteinExistence type="predicted"/>
<dbReference type="PANTHER" id="PTHR47354">
    <property type="entry name" value="NADH OXIDOREDUCTASE HCR"/>
    <property type="match status" value="1"/>
</dbReference>
<keyword evidence="3" id="KW-0411">Iron-sulfur</keyword>
<dbReference type="PANTHER" id="PTHR47354:SF5">
    <property type="entry name" value="PROTEIN RFBI"/>
    <property type="match status" value="1"/>
</dbReference>
<comment type="cofactor">
    <cofactor evidence="1">
        <name>FAD</name>
        <dbReference type="ChEBI" id="CHEBI:57692"/>
    </cofactor>
</comment>
<dbReference type="InterPro" id="IPR017927">
    <property type="entry name" value="FAD-bd_FR_type"/>
</dbReference>
<feature type="domain" description="FAD-binding FR-type" evidence="5">
    <location>
        <begin position="107"/>
        <end position="203"/>
    </location>
</feature>
<evidence type="ECO:0000259" key="4">
    <source>
        <dbReference type="PROSITE" id="PS51085"/>
    </source>
</evidence>
<dbReference type="PROSITE" id="PS51384">
    <property type="entry name" value="FAD_FR"/>
    <property type="match status" value="1"/>
</dbReference>
<reference evidence="6 7" key="1">
    <citation type="submission" date="2019-07" db="EMBL/GenBank/DDBJ databases">
        <title>Whole genome shotgun sequence of Pseudonocardia asaccharolytica NBRC 16224.</title>
        <authorList>
            <person name="Hosoyama A."/>
            <person name="Uohara A."/>
            <person name="Ohji S."/>
            <person name="Ichikawa N."/>
        </authorList>
    </citation>
    <scope>NUCLEOTIDE SEQUENCE [LARGE SCALE GENOMIC DNA]</scope>
    <source>
        <strain evidence="6 7">NBRC 16224</strain>
    </source>
</reference>
<protein>
    <submittedName>
        <fullName evidence="6">Phenol hydroxylase P5 protein</fullName>
    </submittedName>
</protein>
<evidence type="ECO:0000256" key="1">
    <source>
        <dbReference type="ARBA" id="ARBA00001974"/>
    </source>
</evidence>
<dbReference type="InterPro" id="IPR008333">
    <property type="entry name" value="Cbr1-like_FAD-bd_dom"/>
</dbReference>
<dbReference type="GO" id="GO:0051537">
    <property type="term" value="F:2 iron, 2 sulfur cluster binding"/>
    <property type="evidence" value="ECO:0007669"/>
    <property type="project" value="UniProtKB-KW"/>
</dbReference>
<dbReference type="Pfam" id="PF00970">
    <property type="entry name" value="FAD_binding_6"/>
    <property type="match status" value="1"/>
</dbReference>
<evidence type="ECO:0000259" key="5">
    <source>
        <dbReference type="PROSITE" id="PS51384"/>
    </source>
</evidence>
<dbReference type="EMBL" id="BJVI01000037">
    <property type="protein sequence ID" value="GEL19435.1"/>
    <property type="molecule type" value="Genomic_DNA"/>
</dbReference>
<evidence type="ECO:0000313" key="7">
    <source>
        <dbReference type="Proteomes" id="UP000321328"/>
    </source>
</evidence>
<dbReference type="Pfam" id="PF00175">
    <property type="entry name" value="NAD_binding_1"/>
    <property type="match status" value="1"/>
</dbReference>
<keyword evidence="2" id="KW-0001">2Fe-2S</keyword>
<feature type="domain" description="2Fe-2S ferredoxin-type" evidence="4">
    <location>
        <begin position="4"/>
        <end position="94"/>
    </location>
</feature>
<dbReference type="STRING" id="1123024.GCA_000423625_03942"/>
<dbReference type="SUPFAM" id="SSF52343">
    <property type="entry name" value="Ferredoxin reductase-like, C-terminal NADP-linked domain"/>
    <property type="match status" value="1"/>
</dbReference>
<dbReference type="OrthoDB" id="4307358at2"/>
<dbReference type="InterPro" id="IPR001433">
    <property type="entry name" value="OxRdtase_FAD/NAD-bd"/>
</dbReference>
<dbReference type="InterPro" id="IPR050415">
    <property type="entry name" value="MRET"/>
</dbReference>
<dbReference type="InterPro" id="IPR017938">
    <property type="entry name" value="Riboflavin_synthase-like_b-brl"/>
</dbReference>
<dbReference type="Gene3D" id="2.40.30.10">
    <property type="entry name" value="Translation factors"/>
    <property type="match status" value="1"/>
</dbReference>
<dbReference type="SUPFAM" id="SSF63380">
    <property type="entry name" value="Riboflavin synthase domain-like"/>
    <property type="match status" value="1"/>
</dbReference>
<dbReference type="Gene3D" id="3.40.50.80">
    <property type="entry name" value="Nucleotide-binding domain of ferredoxin-NADP reductase (FNR) module"/>
    <property type="match status" value="1"/>
</dbReference>
<dbReference type="GO" id="GO:0016491">
    <property type="term" value="F:oxidoreductase activity"/>
    <property type="evidence" value="ECO:0007669"/>
    <property type="project" value="InterPro"/>
</dbReference>
<dbReference type="SUPFAM" id="SSF54292">
    <property type="entry name" value="2Fe-2S ferredoxin-like"/>
    <property type="match status" value="1"/>
</dbReference>
<dbReference type="CDD" id="cd00207">
    <property type="entry name" value="fer2"/>
    <property type="match status" value="1"/>
</dbReference>
<evidence type="ECO:0000256" key="3">
    <source>
        <dbReference type="ARBA" id="ARBA00023014"/>
    </source>
</evidence>
<dbReference type="InterPro" id="IPR006058">
    <property type="entry name" value="2Fe2S_fd_BS"/>
</dbReference>
<organism evidence="6 7">
    <name type="scientific">Pseudonocardia asaccharolytica DSM 44247 = NBRC 16224</name>
    <dbReference type="NCBI Taxonomy" id="1123024"/>
    <lineage>
        <taxon>Bacteria</taxon>
        <taxon>Bacillati</taxon>
        <taxon>Actinomycetota</taxon>
        <taxon>Actinomycetes</taxon>
        <taxon>Pseudonocardiales</taxon>
        <taxon>Pseudonocardiaceae</taxon>
        <taxon>Pseudonocardia</taxon>
    </lineage>
</organism>
<keyword evidence="2" id="KW-0479">Metal-binding</keyword>
<name>A0A511D3T7_9PSEU</name>
<keyword evidence="7" id="KW-1185">Reference proteome</keyword>
<dbReference type="PROSITE" id="PS00197">
    <property type="entry name" value="2FE2S_FER_1"/>
    <property type="match status" value="1"/>
</dbReference>
<dbReference type="PRINTS" id="PR00410">
    <property type="entry name" value="PHEHYDRXLASE"/>
</dbReference>
<evidence type="ECO:0000256" key="2">
    <source>
        <dbReference type="ARBA" id="ARBA00022714"/>
    </source>
</evidence>
<dbReference type="Pfam" id="PF00111">
    <property type="entry name" value="Fer2"/>
    <property type="match status" value="1"/>
</dbReference>
<evidence type="ECO:0000313" key="6">
    <source>
        <dbReference type="EMBL" id="GEL19435.1"/>
    </source>
</evidence>
<keyword evidence="2" id="KW-0408">Iron</keyword>
<dbReference type="InterPro" id="IPR001041">
    <property type="entry name" value="2Fe-2S_ferredoxin-type"/>
</dbReference>
<dbReference type="RefSeq" id="WP_028931318.1">
    <property type="nucleotide sequence ID" value="NZ_AUII01000024.1"/>
</dbReference>
<gene>
    <name evidence="6" type="primary">mphP</name>
    <name evidence="6" type="ORF">PA7_32720</name>
</gene>
<dbReference type="Proteomes" id="UP000321328">
    <property type="component" value="Unassembled WGS sequence"/>
</dbReference>
<dbReference type="InterPro" id="IPR039261">
    <property type="entry name" value="FNR_nucleotide-bd"/>
</dbReference>
<sequence length="333" mass="35887">MNRYAVTVAGGGPTFEAGAGERILGAARRAGVWLPFECGWGSCALCKVTLVEGEVGLLFPDAPAVTPRDARRRRILTCQSTPRSDLTIKPLAVGLMVRSETPAERPTADHTGELVGRDELGPDIRRFVFRLERAADFREGQYAILDFGDGLRRCYSMSSRSGSPLVEFVTKRYPGRAGSERLHSLPLGATVELELPYGDMWLRPGARPVVLIAGGVGISAVLALLRQLHAAVDPRPVLVFYGAGSRPELVCWDEVEHLVHGLPGGSLHGALTSPENGWPGTNGLVTDALAEHLPAPETADHYLAGPPPMVDAVLAHLRARGVELTRIHYDRFG</sequence>
<dbReference type="InterPro" id="IPR012675">
    <property type="entry name" value="Beta-grasp_dom_sf"/>
</dbReference>
<dbReference type="InterPro" id="IPR036010">
    <property type="entry name" value="2Fe-2S_ferredoxin-like_sf"/>
</dbReference>
<dbReference type="Gene3D" id="3.10.20.30">
    <property type="match status" value="1"/>
</dbReference>
<comment type="caution">
    <text evidence="6">The sequence shown here is derived from an EMBL/GenBank/DDBJ whole genome shotgun (WGS) entry which is preliminary data.</text>
</comment>
<dbReference type="PROSITE" id="PS51085">
    <property type="entry name" value="2FE2S_FER_2"/>
    <property type="match status" value="1"/>
</dbReference>
<accession>A0A511D3T7</accession>
<dbReference type="AlphaFoldDB" id="A0A511D3T7"/>